<dbReference type="Proteomes" id="UP000248314">
    <property type="component" value="Unassembled WGS sequence"/>
</dbReference>
<proteinExistence type="predicted"/>
<evidence type="ECO:0000313" key="2">
    <source>
        <dbReference type="Proteomes" id="UP000248314"/>
    </source>
</evidence>
<name>A0A318HV52_9BACT</name>
<reference evidence="1 2" key="1">
    <citation type="submission" date="2018-05" db="EMBL/GenBank/DDBJ databases">
        <title>Genomic Encyclopedia of Type Strains, Phase I: the one thousand microbial genomes (KMG-I) project.</title>
        <authorList>
            <person name="Kyrpides N."/>
        </authorList>
    </citation>
    <scope>NUCLEOTIDE SEQUENCE [LARGE SCALE GENOMIC DNA]</scope>
    <source>
        <strain evidence="1 2">DSM 15611</strain>
    </source>
</reference>
<dbReference type="EMBL" id="QJJX01000039">
    <property type="protein sequence ID" value="PXX19458.1"/>
    <property type="molecule type" value="Genomic_DNA"/>
</dbReference>
<organism evidence="1 2">
    <name type="scientific">Hoylesella shahii DSM 15611 = JCM 12083</name>
    <dbReference type="NCBI Taxonomy" id="1122991"/>
    <lineage>
        <taxon>Bacteria</taxon>
        <taxon>Pseudomonadati</taxon>
        <taxon>Bacteroidota</taxon>
        <taxon>Bacteroidia</taxon>
        <taxon>Bacteroidales</taxon>
        <taxon>Prevotellaceae</taxon>
        <taxon>Hoylesella</taxon>
    </lineage>
</organism>
<accession>A0A318HV52</accession>
<sequence length="68" mass="8067">MLHISARFLRLFLLFTMVLHFFLKKITPIFGSQQQKNADKRVLKILRFGAKRVVFSSKTHCYLLQNAR</sequence>
<comment type="caution">
    <text evidence="1">The sequence shown here is derived from an EMBL/GenBank/DDBJ whole genome shotgun (WGS) entry which is preliminary data.</text>
</comment>
<protein>
    <submittedName>
        <fullName evidence="1">Uncharacterized protein</fullName>
    </submittedName>
</protein>
<keyword evidence="2" id="KW-1185">Reference proteome</keyword>
<dbReference type="AlphaFoldDB" id="A0A318HV52"/>
<evidence type="ECO:0000313" key="1">
    <source>
        <dbReference type="EMBL" id="PXX19458.1"/>
    </source>
</evidence>
<gene>
    <name evidence="1" type="ORF">EJ73_02435</name>
</gene>